<dbReference type="Proteomes" id="UP001501706">
    <property type="component" value="Unassembled WGS sequence"/>
</dbReference>
<sequence>MAYTETQVAEFGDACYQDGHRDALAAVSRALAAAGVPVGPDSYSAAQRAEDDAWAEYRASRALSPQGDAGWMLIEEDAPIDVPMDTSVLLAWWDDWSEEWKIEANYAGSERGGWRHGRATHWMPLPAPPAARGARSTPAKGGEQK</sequence>
<organism evidence="2 3">
    <name type="scientific">Pigmentiphaga daeguensis</name>
    <dbReference type="NCBI Taxonomy" id="414049"/>
    <lineage>
        <taxon>Bacteria</taxon>
        <taxon>Pseudomonadati</taxon>
        <taxon>Pseudomonadota</taxon>
        <taxon>Betaproteobacteria</taxon>
        <taxon>Burkholderiales</taxon>
        <taxon>Alcaligenaceae</taxon>
        <taxon>Pigmentiphaga</taxon>
    </lineage>
</organism>
<gene>
    <name evidence="2" type="ORF">GCM10009097_05230</name>
</gene>
<feature type="region of interest" description="Disordered" evidence="1">
    <location>
        <begin position="111"/>
        <end position="145"/>
    </location>
</feature>
<evidence type="ECO:0000313" key="2">
    <source>
        <dbReference type="EMBL" id="GAA0492491.1"/>
    </source>
</evidence>
<feature type="compositionally biased region" description="Low complexity" evidence="1">
    <location>
        <begin position="130"/>
        <end position="139"/>
    </location>
</feature>
<evidence type="ECO:0000313" key="3">
    <source>
        <dbReference type="Proteomes" id="UP001501706"/>
    </source>
</evidence>
<accession>A0ABN1B8L2</accession>
<comment type="caution">
    <text evidence="2">The sequence shown here is derived from an EMBL/GenBank/DDBJ whole genome shotgun (WGS) entry which is preliminary data.</text>
</comment>
<reference evidence="2 3" key="1">
    <citation type="journal article" date="2019" name="Int. J. Syst. Evol. Microbiol.">
        <title>The Global Catalogue of Microorganisms (GCM) 10K type strain sequencing project: providing services to taxonomists for standard genome sequencing and annotation.</title>
        <authorList>
            <consortium name="The Broad Institute Genomics Platform"/>
            <consortium name="The Broad Institute Genome Sequencing Center for Infectious Disease"/>
            <person name="Wu L."/>
            <person name="Ma J."/>
        </authorList>
    </citation>
    <scope>NUCLEOTIDE SEQUENCE [LARGE SCALE GENOMIC DNA]</scope>
    <source>
        <strain evidence="2 3">JCM 14330</strain>
    </source>
</reference>
<evidence type="ECO:0008006" key="4">
    <source>
        <dbReference type="Google" id="ProtNLM"/>
    </source>
</evidence>
<protein>
    <recommendedName>
        <fullName evidence="4">DUF551 domain-containing protein</fullName>
    </recommendedName>
</protein>
<evidence type="ECO:0000256" key="1">
    <source>
        <dbReference type="SAM" id="MobiDB-lite"/>
    </source>
</evidence>
<name>A0ABN1B8L2_9BURK</name>
<proteinExistence type="predicted"/>
<dbReference type="EMBL" id="BAAAEN010000002">
    <property type="protein sequence ID" value="GAA0492491.1"/>
    <property type="molecule type" value="Genomic_DNA"/>
</dbReference>
<keyword evidence="3" id="KW-1185">Reference proteome</keyword>